<accession>A0A1B0ZP12</accession>
<dbReference type="AlphaFoldDB" id="A0A1B0ZP12"/>
<protein>
    <submittedName>
        <fullName evidence="1">Uncharacterized protein</fullName>
    </submittedName>
</protein>
<gene>
    <name evidence="1" type="ORF">JL2886_00994</name>
</gene>
<dbReference type="EMBL" id="CP015124">
    <property type="protein sequence ID" value="ANP35916.1"/>
    <property type="molecule type" value="Genomic_DNA"/>
</dbReference>
<evidence type="ECO:0000313" key="2">
    <source>
        <dbReference type="Proteomes" id="UP000092565"/>
    </source>
</evidence>
<keyword evidence="2" id="KW-1185">Reference proteome</keyword>
<name>A0A1B0ZP12_9RHOB</name>
<proteinExistence type="predicted"/>
<organism evidence="1 2">
    <name type="scientific">Phaeobacter gallaeciensis</name>
    <dbReference type="NCBI Taxonomy" id="60890"/>
    <lineage>
        <taxon>Bacteria</taxon>
        <taxon>Pseudomonadati</taxon>
        <taxon>Pseudomonadota</taxon>
        <taxon>Alphaproteobacteria</taxon>
        <taxon>Rhodobacterales</taxon>
        <taxon>Roseobacteraceae</taxon>
        <taxon>Phaeobacter</taxon>
    </lineage>
</organism>
<reference evidence="1 2" key="1">
    <citation type="submission" date="2016-04" db="EMBL/GenBank/DDBJ databases">
        <authorList>
            <person name="Evans L.H."/>
            <person name="Alamgir A."/>
            <person name="Owens N."/>
            <person name="Weber N.D."/>
            <person name="Virtaneva K."/>
            <person name="Barbian K."/>
            <person name="Babar A."/>
            <person name="Rosenke K."/>
        </authorList>
    </citation>
    <scope>NUCLEOTIDE SEQUENCE [LARGE SCALE GENOMIC DNA]</scope>
    <source>
        <strain evidence="1 2">JL2886</strain>
    </source>
</reference>
<evidence type="ECO:0000313" key="1">
    <source>
        <dbReference type="EMBL" id="ANP35916.1"/>
    </source>
</evidence>
<dbReference type="Proteomes" id="UP000092565">
    <property type="component" value="Chromosome"/>
</dbReference>
<sequence length="37" mass="4197">MTALKVRNVRSADLHPPKMLHHGRMAGLMKLRRGTCL</sequence>